<proteinExistence type="predicted"/>
<comment type="caution">
    <text evidence="2">The sequence shown here is derived from an EMBL/GenBank/DDBJ whole genome shotgun (WGS) entry which is preliminary data.</text>
</comment>
<feature type="compositionally biased region" description="Pro residues" evidence="1">
    <location>
        <begin position="27"/>
        <end position="38"/>
    </location>
</feature>
<feature type="region of interest" description="Disordered" evidence="1">
    <location>
        <begin position="1"/>
        <end position="69"/>
    </location>
</feature>
<dbReference type="Proteomes" id="UP001287286">
    <property type="component" value="Unassembled WGS sequence"/>
</dbReference>
<keyword evidence="3" id="KW-1185">Reference proteome</keyword>
<accession>A0ABR0C5Y9</accession>
<evidence type="ECO:0000313" key="3">
    <source>
        <dbReference type="Proteomes" id="UP001287286"/>
    </source>
</evidence>
<feature type="compositionally biased region" description="Low complexity" evidence="1">
    <location>
        <begin position="118"/>
        <end position="131"/>
    </location>
</feature>
<feature type="compositionally biased region" description="Low complexity" evidence="1">
    <location>
        <begin position="58"/>
        <end position="68"/>
    </location>
</feature>
<reference evidence="2 3" key="1">
    <citation type="journal article" date="2024" name="Microbiol. Resour. Announc.">
        <title>Genome annotations for the ascomycete fungi Trichoderma harzianum, Trichoderma aggressivum, and Purpureocillium lilacinum.</title>
        <authorList>
            <person name="Beijen E.P.W."/>
            <person name="Ohm R.A."/>
        </authorList>
    </citation>
    <scope>NUCLEOTIDE SEQUENCE [LARGE SCALE GENOMIC DNA]</scope>
    <source>
        <strain evidence="2 3">CBS 150709</strain>
    </source>
</reference>
<sequence length="151" mass="16443">MPSPRLTRNLTTTSRPRTPPHALGYPAPSPSRPQPACEPPSDIRLASTQQHRHDYAVAHASHSSQAQQRPRLLAPIIGLKPQPPTYSTYSLWWRGVECRRSGSEIKLDGVTHRPPTPGRNASGAAASPSRAGTAVNNCKVAQQLQMWLCSV</sequence>
<name>A0ABR0C5Y9_PURLI</name>
<dbReference type="EMBL" id="JAWRVI010000010">
    <property type="protein sequence ID" value="KAK4091799.1"/>
    <property type="molecule type" value="Genomic_DNA"/>
</dbReference>
<feature type="region of interest" description="Disordered" evidence="1">
    <location>
        <begin position="107"/>
        <end position="131"/>
    </location>
</feature>
<organism evidence="2 3">
    <name type="scientific">Purpureocillium lilacinum</name>
    <name type="common">Paecilomyces lilacinus</name>
    <dbReference type="NCBI Taxonomy" id="33203"/>
    <lineage>
        <taxon>Eukaryota</taxon>
        <taxon>Fungi</taxon>
        <taxon>Dikarya</taxon>
        <taxon>Ascomycota</taxon>
        <taxon>Pezizomycotina</taxon>
        <taxon>Sordariomycetes</taxon>
        <taxon>Hypocreomycetidae</taxon>
        <taxon>Hypocreales</taxon>
        <taxon>Ophiocordycipitaceae</taxon>
        <taxon>Purpureocillium</taxon>
    </lineage>
</organism>
<protein>
    <submittedName>
        <fullName evidence="2">Uncharacterized protein</fullName>
    </submittedName>
</protein>
<gene>
    <name evidence="2" type="ORF">Purlil1_3638</name>
</gene>
<feature type="compositionally biased region" description="Polar residues" evidence="1">
    <location>
        <begin position="1"/>
        <end position="16"/>
    </location>
</feature>
<evidence type="ECO:0000313" key="2">
    <source>
        <dbReference type="EMBL" id="KAK4091799.1"/>
    </source>
</evidence>
<evidence type="ECO:0000256" key="1">
    <source>
        <dbReference type="SAM" id="MobiDB-lite"/>
    </source>
</evidence>